<gene>
    <name evidence="1" type="ORF">N5B56_01530</name>
</gene>
<keyword evidence="2" id="KW-1185">Reference proteome</keyword>
<protein>
    <submittedName>
        <fullName evidence="1">Uncharacterized protein</fullName>
    </submittedName>
</protein>
<evidence type="ECO:0000313" key="2">
    <source>
        <dbReference type="Proteomes" id="UP001431199"/>
    </source>
</evidence>
<name>A0ABT2LWU7_9FIRM</name>
<proteinExistence type="predicted"/>
<comment type="caution">
    <text evidence="1">The sequence shown here is derived from an EMBL/GenBank/DDBJ whole genome shotgun (WGS) entry which is preliminary data.</text>
</comment>
<accession>A0ABT2LWU7</accession>
<evidence type="ECO:0000313" key="1">
    <source>
        <dbReference type="EMBL" id="MCT7397767.1"/>
    </source>
</evidence>
<dbReference type="EMBL" id="JAODBU010000002">
    <property type="protein sequence ID" value="MCT7397767.1"/>
    <property type="molecule type" value="Genomic_DNA"/>
</dbReference>
<organism evidence="1 2">
    <name type="scientific">Eubacterium album</name>
    <dbReference type="NCBI Taxonomy" id="2978477"/>
    <lineage>
        <taxon>Bacteria</taxon>
        <taxon>Bacillati</taxon>
        <taxon>Bacillota</taxon>
        <taxon>Clostridia</taxon>
        <taxon>Eubacteriales</taxon>
        <taxon>Eubacteriaceae</taxon>
        <taxon>Eubacterium</taxon>
    </lineage>
</organism>
<sequence>MVTRAWKVYGLNEHRQKVSFQKSCQYDFSNEKDGRRIISVENFDVTGTNEYSVIRITRNTAKLCEKELEGQLSDGVFENSNVGDVIEIFD</sequence>
<dbReference type="RefSeq" id="WP_260978203.1">
    <property type="nucleotide sequence ID" value="NZ_JAODBU010000002.1"/>
</dbReference>
<dbReference type="Proteomes" id="UP001431199">
    <property type="component" value="Unassembled WGS sequence"/>
</dbReference>
<reference evidence="1" key="1">
    <citation type="submission" date="2022-09" db="EMBL/GenBank/DDBJ databases">
        <title>Eubacterium sp. LFL-14 isolated from human feces.</title>
        <authorList>
            <person name="Liu F."/>
        </authorList>
    </citation>
    <scope>NUCLEOTIDE SEQUENCE</scope>
    <source>
        <strain evidence="1">LFL-14</strain>
    </source>
</reference>